<dbReference type="AlphaFoldDB" id="A0A023B4N1"/>
<dbReference type="Proteomes" id="UP000019763">
    <property type="component" value="Unassembled WGS sequence"/>
</dbReference>
<gene>
    <name evidence="3" type="ORF">GNI_099260</name>
</gene>
<dbReference type="RefSeq" id="XP_011131098.1">
    <property type="nucleotide sequence ID" value="XM_011132796.1"/>
</dbReference>
<comment type="caution">
    <text evidence="3">The sequence shown here is derived from an EMBL/GenBank/DDBJ whole genome shotgun (WGS) entry which is preliminary data.</text>
</comment>
<organism evidence="3 4">
    <name type="scientific">Gregarina niphandrodes</name>
    <name type="common">Septate eugregarine</name>
    <dbReference type="NCBI Taxonomy" id="110365"/>
    <lineage>
        <taxon>Eukaryota</taxon>
        <taxon>Sar</taxon>
        <taxon>Alveolata</taxon>
        <taxon>Apicomplexa</taxon>
        <taxon>Conoidasida</taxon>
        <taxon>Gregarinasina</taxon>
        <taxon>Eugregarinorida</taxon>
        <taxon>Gregarinidae</taxon>
        <taxon>Gregarina</taxon>
    </lineage>
</organism>
<keyword evidence="4" id="KW-1185">Reference proteome</keyword>
<keyword evidence="2" id="KW-0732">Signal</keyword>
<sequence>MRTVLLLSAVAVYAGNSGIRWAKGSSGGDSGSVLSEKTTPCSSLKFVTASSSQTTKNVCRSICGGPCPSFIPDVKRDLYHPVSHTTKSQKCTENAVETLCIIDEEALQPSESDVLSAWITGHHIREGHRRVVGHGLSSAGTAGDQDSSSDDQDDTASVRSAATARSSMSLSGVLAAEPAIVVPEGAWKEPELFFTKVGAVRPQMEVKLSTYLGKPLKAGSSDETVIQAYYYMQKQAAPNDIIEFVDSAKTGNAASDLVPTLLLVPLLCLLA</sequence>
<evidence type="ECO:0000256" key="1">
    <source>
        <dbReference type="SAM" id="MobiDB-lite"/>
    </source>
</evidence>
<reference evidence="3" key="1">
    <citation type="submission" date="2013-12" db="EMBL/GenBank/DDBJ databases">
        <authorList>
            <person name="Omoto C.K."/>
            <person name="Sibley D."/>
            <person name="Venepally P."/>
            <person name="Hadjithomas M."/>
            <person name="Karamycheva S."/>
            <person name="Brunk B."/>
            <person name="Roos D."/>
            <person name="Caler E."/>
            <person name="Lorenzi H."/>
        </authorList>
    </citation>
    <scope>NUCLEOTIDE SEQUENCE</scope>
</reference>
<feature type="region of interest" description="Disordered" evidence="1">
    <location>
        <begin position="134"/>
        <end position="160"/>
    </location>
</feature>
<dbReference type="GeneID" id="22913515"/>
<evidence type="ECO:0000313" key="4">
    <source>
        <dbReference type="Proteomes" id="UP000019763"/>
    </source>
</evidence>
<proteinExistence type="predicted"/>
<feature type="compositionally biased region" description="Low complexity" evidence="1">
    <location>
        <begin position="137"/>
        <end position="146"/>
    </location>
</feature>
<feature type="chain" id="PRO_5001511524" description="Transmembrane protein" evidence="2">
    <location>
        <begin position="19"/>
        <end position="271"/>
    </location>
</feature>
<protein>
    <recommendedName>
        <fullName evidence="5">Transmembrane protein</fullName>
    </recommendedName>
</protein>
<accession>A0A023B4N1</accession>
<dbReference type="EMBL" id="AFNH02000744">
    <property type="protein sequence ID" value="EZG57139.1"/>
    <property type="molecule type" value="Genomic_DNA"/>
</dbReference>
<name>A0A023B4N1_GRENI</name>
<evidence type="ECO:0008006" key="5">
    <source>
        <dbReference type="Google" id="ProtNLM"/>
    </source>
</evidence>
<evidence type="ECO:0000256" key="2">
    <source>
        <dbReference type="SAM" id="SignalP"/>
    </source>
</evidence>
<dbReference type="VEuPathDB" id="CryptoDB:GNI_099260"/>
<feature type="signal peptide" evidence="2">
    <location>
        <begin position="1"/>
        <end position="18"/>
    </location>
</feature>
<evidence type="ECO:0000313" key="3">
    <source>
        <dbReference type="EMBL" id="EZG57139.1"/>
    </source>
</evidence>